<organism evidence="1 2">
    <name type="scientific">Candidatus Methylacidiphilum fumarolicum</name>
    <dbReference type="NCBI Taxonomy" id="591154"/>
    <lineage>
        <taxon>Bacteria</taxon>
        <taxon>Pseudomonadati</taxon>
        <taxon>Verrucomicrobiota</taxon>
        <taxon>Methylacidiphilae</taxon>
        <taxon>Methylacidiphilales</taxon>
        <taxon>Methylacidiphilaceae</taxon>
        <taxon>Methylacidiphilum (ex Ratnadevi et al. 2023)</taxon>
    </lineage>
</organism>
<evidence type="ECO:0000313" key="2">
    <source>
        <dbReference type="Proteomes" id="UP001161497"/>
    </source>
</evidence>
<reference evidence="1" key="1">
    <citation type="submission" date="2023-03" db="EMBL/GenBank/DDBJ databases">
        <authorList>
            <person name="Cremers G."/>
            <person name="Picone N."/>
        </authorList>
    </citation>
    <scope>NUCLEOTIDE SEQUENCE</scope>
    <source>
        <strain evidence="1">Sample_alias</strain>
    </source>
</reference>
<dbReference type="InterPro" id="IPR036388">
    <property type="entry name" value="WH-like_DNA-bd_sf"/>
</dbReference>
<name>A0ABM9IDR2_9BACT</name>
<dbReference type="Pfam" id="PF13412">
    <property type="entry name" value="HTH_24"/>
    <property type="match status" value="1"/>
</dbReference>
<dbReference type="InterPro" id="IPR036390">
    <property type="entry name" value="WH_DNA-bd_sf"/>
</dbReference>
<dbReference type="Proteomes" id="UP001161497">
    <property type="component" value="Chromosome"/>
</dbReference>
<dbReference type="SUPFAM" id="SSF46785">
    <property type="entry name" value="Winged helix' DNA-binding domain"/>
    <property type="match status" value="1"/>
</dbReference>
<proteinExistence type="predicted"/>
<sequence length="217" mass="24998">MNSLLSNLIKDSRYNILFELKINPGLSIGELTKKINLSYMGVKQHCASLEKEGFLETRKRQKSVGRPEIVYCLTEKAEVFFPKDCSSFTEQLLRAIESIYGSLAVDRLIHWIYRTDGESLSQAVSALSLVDKAKELLSFREERGYMGKLVIEEGEELKIIEYHHPLLALLDKYPVIKKFERRMFEKVLGVPVRRIEDRSYGSYCCSFLFSEPSSPLE</sequence>
<accession>A0ABM9IDR2</accession>
<gene>
    <name evidence="1" type="ORF">MFUM_1486</name>
</gene>
<evidence type="ECO:0000313" key="1">
    <source>
        <dbReference type="EMBL" id="CAI9085828.1"/>
    </source>
</evidence>
<dbReference type="Gene3D" id="1.10.10.10">
    <property type="entry name" value="Winged helix-like DNA-binding domain superfamily/Winged helix DNA-binding domain"/>
    <property type="match status" value="1"/>
</dbReference>
<protein>
    <submittedName>
        <fullName evidence="1">Transcriptional regulator ArsR family</fullName>
    </submittedName>
</protein>
<dbReference type="EMBL" id="OX458932">
    <property type="protein sequence ID" value="CAI9085828.1"/>
    <property type="molecule type" value="Genomic_DNA"/>
</dbReference>
<dbReference type="InterPro" id="IPR011991">
    <property type="entry name" value="ArsR-like_HTH"/>
</dbReference>
<dbReference type="RefSeq" id="WP_009060238.1">
    <property type="nucleotide sequence ID" value="NZ_JAHXRZ010000025.1"/>
</dbReference>
<keyword evidence="2" id="KW-1185">Reference proteome</keyword>
<dbReference type="CDD" id="cd00090">
    <property type="entry name" value="HTH_ARSR"/>
    <property type="match status" value="1"/>
</dbReference>